<dbReference type="PANTHER" id="PTHR43705">
    <property type="entry name" value="HYDROXYACYLGLUTATHIONE HYDROLASE"/>
    <property type="match status" value="1"/>
</dbReference>
<proteinExistence type="inferred from homology"/>
<feature type="binding site" evidence="7">
    <location>
        <position position="59"/>
    </location>
    <ligand>
        <name>Zn(2+)</name>
        <dbReference type="ChEBI" id="CHEBI:29105"/>
        <label>1</label>
    </ligand>
</feature>
<evidence type="ECO:0000256" key="3">
    <source>
        <dbReference type="ARBA" id="ARBA00006759"/>
    </source>
</evidence>
<accession>A0A2C9DB15</accession>
<comment type="subunit">
    <text evidence="7">Monomer.</text>
</comment>
<evidence type="ECO:0000256" key="6">
    <source>
        <dbReference type="ARBA" id="ARBA00022833"/>
    </source>
</evidence>
<keyword evidence="6 7" id="KW-0862">Zinc</keyword>
<dbReference type="PIRSF" id="PIRSF005457">
    <property type="entry name" value="Glx"/>
    <property type="match status" value="1"/>
</dbReference>
<sequence length="256" mass="27876">MEDVQIALVPCLTDNYAVLMHVPATGATILVDAPDAQPIAQVLTQNNWKLTCILITHHHSDHIDGLMMLKAASNATVVGPALDKDRIPGLDVLVADGDEVNASGLEVKVIATPGHTSGHVSYWFPKMGVVFTADTLFALGCGRIFEGTPQIMWESLKKLAALPPETTVFCGHEYTLSNARFAVTVDPHNKALEQRVRKVMTQHMKGEATIPTTIGDELATNPFMRADDPAIAERLGMVGKPEVEVFAELRRRKDSF</sequence>
<dbReference type="Proteomes" id="UP000223606">
    <property type="component" value="Chromosome 1"/>
</dbReference>
<gene>
    <name evidence="7 9" type="primary">gloB</name>
    <name evidence="9" type="ORF">HDIA_3819</name>
</gene>
<dbReference type="InterPro" id="IPR017782">
    <property type="entry name" value="Hydroxyacylglutathione_Hdrlase"/>
</dbReference>
<dbReference type="InterPro" id="IPR032282">
    <property type="entry name" value="HAGH_C"/>
</dbReference>
<dbReference type="InterPro" id="IPR035680">
    <property type="entry name" value="Clx_II_MBL"/>
</dbReference>
<dbReference type="KEGG" id="hdi:HDIA_3819"/>
<evidence type="ECO:0000256" key="1">
    <source>
        <dbReference type="ARBA" id="ARBA00001623"/>
    </source>
</evidence>
<evidence type="ECO:0000256" key="5">
    <source>
        <dbReference type="ARBA" id="ARBA00022801"/>
    </source>
</evidence>
<comment type="cofactor">
    <cofactor evidence="7">
        <name>Zn(2+)</name>
        <dbReference type="ChEBI" id="CHEBI:29105"/>
    </cofactor>
    <text evidence="7">Binds 2 Zn(2+) ions per subunit.</text>
</comment>
<dbReference type="UniPathway" id="UPA00619">
    <property type="reaction ID" value="UER00676"/>
</dbReference>
<dbReference type="SMART" id="SM00849">
    <property type="entry name" value="Lactamase_B"/>
    <property type="match status" value="1"/>
</dbReference>
<reference evidence="10" key="1">
    <citation type="submission" date="2017-09" db="EMBL/GenBank/DDBJ databases">
        <title>Genome sequence of Nannocystis excedens DSM 71.</title>
        <authorList>
            <person name="Blom J."/>
        </authorList>
    </citation>
    <scope>NUCLEOTIDE SEQUENCE [LARGE SCALE GENOMIC DNA]</scope>
    <source>
        <strain evidence="10">type strain: E19</strain>
    </source>
</reference>
<dbReference type="InterPro" id="IPR001279">
    <property type="entry name" value="Metallo-B-lactamas"/>
</dbReference>
<dbReference type="HAMAP" id="MF_01374">
    <property type="entry name" value="Glyoxalase_2"/>
    <property type="match status" value="1"/>
</dbReference>
<dbReference type="OrthoDB" id="9802248at2"/>
<comment type="similarity">
    <text evidence="3 7">Belongs to the metallo-beta-lactamase superfamily. Glyoxalase II family.</text>
</comment>
<evidence type="ECO:0000256" key="7">
    <source>
        <dbReference type="HAMAP-Rule" id="MF_01374"/>
    </source>
</evidence>
<feature type="binding site" evidence="7">
    <location>
        <position position="62"/>
    </location>
    <ligand>
        <name>Zn(2+)</name>
        <dbReference type="ChEBI" id="CHEBI:29105"/>
        <label>2</label>
    </ligand>
</feature>
<keyword evidence="4 7" id="KW-0479">Metal-binding</keyword>
<evidence type="ECO:0000313" key="10">
    <source>
        <dbReference type="Proteomes" id="UP000223606"/>
    </source>
</evidence>
<keyword evidence="10" id="KW-1185">Reference proteome</keyword>
<name>A0A2C9DB15_9HYPH</name>
<dbReference type="SUPFAM" id="SSF56281">
    <property type="entry name" value="Metallo-hydrolase/oxidoreductase"/>
    <property type="match status" value="1"/>
</dbReference>
<dbReference type="InterPro" id="IPR050110">
    <property type="entry name" value="Glyoxalase_II_hydrolase"/>
</dbReference>
<comment type="function">
    <text evidence="7">Thiolesterase that catalyzes the hydrolysis of S-D-lactoyl-glutathione to form glutathione and D-lactic acid.</text>
</comment>
<dbReference type="AlphaFoldDB" id="A0A2C9DB15"/>
<dbReference type="PANTHER" id="PTHR43705:SF1">
    <property type="entry name" value="HYDROXYACYLGLUTATHIONE HYDROLASE GLOB"/>
    <property type="match status" value="1"/>
</dbReference>
<feature type="domain" description="Metallo-beta-lactamase" evidence="8">
    <location>
        <begin position="14"/>
        <end position="172"/>
    </location>
</feature>
<dbReference type="Pfam" id="PF00753">
    <property type="entry name" value="Lactamase_B"/>
    <property type="match status" value="1"/>
</dbReference>
<dbReference type="GO" id="GO:0019243">
    <property type="term" value="P:methylglyoxal catabolic process to D-lactate via S-lactoyl-glutathione"/>
    <property type="evidence" value="ECO:0007669"/>
    <property type="project" value="UniProtKB-UniRule"/>
</dbReference>
<evidence type="ECO:0000256" key="4">
    <source>
        <dbReference type="ARBA" id="ARBA00022723"/>
    </source>
</evidence>
<dbReference type="Pfam" id="PF16123">
    <property type="entry name" value="HAGH_C"/>
    <property type="match status" value="1"/>
</dbReference>
<comment type="catalytic activity">
    <reaction evidence="1 7">
        <text>an S-(2-hydroxyacyl)glutathione + H2O = a 2-hydroxy carboxylate + glutathione + H(+)</text>
        <dbReference type="Rhea" id="RHEA:21864"/>
        <dbReference type="ChEBI" id="CHEBI:15377"/>
        <dbReference type="ChEBI" id="CHEBI:15378"/>
        <dbReference type="ChEBI" id="CHEBI:57925"/>
        <dbReference type="ChEBI" id="CHEBI:58896"/>
        <dbReference type="ChEBI" id="CHEBI:71261"/>
        <dbReference type="EC" id="3.1.2.6"/>
    </reaction>
</comment>
<dbReference type="EMBL" id="LT960614">
    <property type="protein sequence ID" value="SON57360.1"/>
    <property type="molecule type" value="Genomic_DNA"/>
</dbReference>
<dbReference type="GO" id="GO:0004416">
    <property type="term" value="F:hydroxyacylglutathione hydrolase activity"/>
    <property type="evidence" value="ECO:0007669"/>
    <property type="project" value="UniProtKB-UniRule"/>
</dbReference>
<protein>
    <recommendedName>
        <fullName evidence="7">Hydroxyacylglutathione hydrolase</fullName>
        <ecNumber evidence="7">3.1.2.6</ecNumber>
    </recommendedName>
    <alternativeName>
        <fullName evidence="7">Glyoxalase II</fullName>
        <shortName evidence="7">Glx II</shortName>
    </alternativeName>
</protein>
<feature type="binding site" evidence="7">
    <location>
        <position position="57"/>
    </location>
    <ligand>
        <name>Zn(2+)</name>
        <dbReference type="ChEBI" id="CHEBI:29105"/>
        <label>1</label>
    </ligand>
</feature>
<dbReference type="GO" id="GO:0046872">
    <property type="term" value="F:metal ion binding"/>
    <property type="evidence" value="ECO:0007669"/>
    <property type="project" value="UniProtKB-KW"/>
</dbReference>
<keyword evidence="5 7" id="KW-0378">Hydrolase</keyword>
<comment type="pathway">
    <text evidence="2 7">Secondary metabolite metabolism; methylglyoxal degradation; (R)-lactate from methylglyoxal: step 2/2.</text>
</comment>
<organism evidence="9 10">
    <name type="scientific">Hartmannibacter diazotrophicus</name>
    <dbReference type="NCBI Taxonomy" id="1482074"/>
    <lineage>
        <taxon>Bacteria</taxon>
        <taxon>Pseudomonadati</taxon>
        <taxon>Pseudomonadota</taxon>
        <taxon>Alphaproteobacteria</taxon>
        <taxon>Hyphomicrobiales</taxon>
        <taxon>Pleomorphomonadaceae</taxon>
        <taxon>Hartmannibacter</taxon>
    </lineage>
</organism>
<feature type="binding site" evidence="7">
    <location>
        <position position="134"/>
    </location>
    <ligand>
        <name>Zn(2+)</name>
        <dbReference type="ChEBI" id="CHEBI:29105"/>
        <label>2</label>
    </ligand>
</feature>
<feature type="binding site" evidence="7">
    <location>
        <position position="61"/>
    </location>
    <ligand>
        <name>Zn(2+)</name>
        <dbReference type="ChEBI" id="CHEBI:29105"/>
        <label>2</label>
    </ligand>
</feature>
<evidence type="ECO:0000313" key="9">
    <source>
        <dbReference type="EMBL" id="SON57360.1"/>
    </source>
</evidence>
<evidence type="ECO:0000256" key="2">
    <source>
        <dbReference type="ARBA" id="ARBA00004963"/>
    </source>
</evidence>
<feature type="binding site" evidence="7">
    <location>
        <position position="134"/>
    </location>
    <ligand>
        <name>Zn(2+)</name>
        <dbReference type="ChEBI" id="CHEBI:29105"/>
        <label>1</label>
    </ligand>
</feature>
<evidence type="ECO:0000259" key="8">
    <source>
        <dbReference type="SMART" id="SM00849"/>
    </source>
</evidence>
<dbReference type="CDD" id="cd07723">
    <property type="entry name" value="hydroxyacylglutathione_hydrolase_MBL-fold"/>
    <property type="match status" value="1"/>
</dbReference>
<dbReference type="RefSeq" id="WP_099557631.1">
    <property type="nucleotide sequence ID" value="NZ_LT960614.1"/>
</dbReference>
<dbReference type="EC" id="3.1.2.6" evidence="7"/>
<feature type="binding site" evidence="7">
    <location>
        <position position="115"/>
    </location>
    <ligand>
        <name>Zn(2+)</name>
        <dbReference type="ChEBI" id="CHEBI:29105"/>
        <label>1</label>
    </ligand>
</feature>
<dbReference type="NCBIfam" id="TIGR03413">
    <property type="entry name" value="GSH_gloB"/>
    <property type="match status" value="1"/>
</dbReference>
<dbReference type="InterPro" id="IPR036866">
    <property type="entry name" value="RibonucZ/Hydroxyglut_hydro"/>
</dbReference>
<feature type="binding site" evidence="7">
    <location>
        <position position="172"/>
    </location>
    <ligand>
        <name>Zn(2+)</name>
        <dbReference type="ChEBI" id="CHEBI:29105"/>
        <label>2</label>
    </ligand>
</feature>
<dbReference type="Gene3D" id="3.60.15.10">
    <property type="entry name" value="Ribonuclease Z/Hydroxyacylglutathione hydrolase-like"/>
    <property type="match status" value="1"/>
</dbReference>